<gene>
    <name evidence="6" type="primary">gabD</name>
    <name evidence="6" type="ORF">BIT28_22865</name>
</gene>
<dbReference type="InterPro" id="IPR010102">
    <property type="entry name" value="Succ_semiAld_DH"/>
</dbReference>
<keyword evidence="2 4" id="KW-0560">Oxidoreductase</keyword>
<sequence>MEDLPLVLSHAYINGQWIAADNGATLSVVNPANGVLITEVPDMGTSEAQAAVVAADKALQGWRKTTAKHRANLLKAWFELIVEHADALAKLLTTEQGKPYKEAYGEVIYGASFIEWFAEEAKRTYGDHIPAAMPGNRYLTIKQPVGVVTAITPWNFPVAMITRKVGPALAAGCTVVVKPGEDTPLCALAMAKLAEQAGIPAGVINVVTTARPAEVGEVLCTHPLVRKVSFTGSTPVGKHILRQAADTVKKVSMELGGNAPFIVFDDADLDKAVQGALISKYRNAGQTCVCTNRLYIHDAVYDQFMARYIEAVADLKLGDGLAEGTEIGPLINARAVAKVDTLVVEAISQGANLVLGGQIADVGEQYYQPTILSDVTEQMNIAHQELFGPVTTVFRFNDEEDVIRRANDTPYGLAAYFYSRDNSRIWRVSEALEYGIIGINEGIISTEVAPFGGVKESGCGREGSKYGIEDYLEIKYLCLGVDQSPQY</sequence>
<comment type="similarity">
    <text evidence="1 4">Belongs to the aldehyde dehydrogenase family.</text>
</comment>
<dbReference type="CDD" id="cd07103">
    <property type="entry name" value="ALDH_F5_SSADH_GabD"/>
    <property type="match status" value="1"/>
</dbReference>
<dbReference type="STRING" id="1903952.BIT28_22865"/>
<evidence type="ECO:0000259" key="5">
    <source>
        <dbReference type="Pfam" id="PF00171"/>
    </source>
</evidence>
<dbReference type="PANTHER" id="PTHR43353:SF5">
    <property type="entry name" value="SUCCINATE-SEMIALDEHYDE DEHYDROGENASE, MITOCHONDRIAL"/>
    <property type="match status" value="1"/>
</dbReference>
<feature type="active site" evidence="3">
    <location>
        <position position="254"/>
    </location>
</feature>
<protein>
    <submittedName>
        <fullName evidence="6">Succinate-semialdehyde dehydrogenase (NADP(+))</fullName>
    </submittedName>
</protein>
<dbReference type="InterPro" id="IPR016160">
    <property type="entry name" value="Ald_DH_CS_CYS"/>
</dbReference>
<evidence type="ECO:0000256" key="1">
    <source>
        <dbReference type="ARBA" id="ARBA00009986"/>
    </source>
</evidence>
<dbReference type="GO" id="GO:0009450">
    <property type="term" value="P:gamma-aminobutyric acid catabolic process"/>
    <property type="evidence" value="ECO:0007669"/>
    <property type="project" value="InterPro"/>
</dbReference>
<dbReference type="GO" id="GO:0004777">
    <property type="term" value="F:succinate-semialdehyde dehydrogenase (NAD+) activity"/>
    <property type="evidence" value="ECO:0007669"/>
    <property type="project" value="TreeGrafter"/>
</dbReference>
<dbReference type="InterPro" id="IPR016163">
    <property type="entry name" value="Ald_DH_C"/>
</dbReference>
<dbReference type="PANTHER" id="PTHR43353">
    <property type="entry name" value="SUCCINATE-SEMIALDEHYDE DEHYDROGENASE, MITOCHONDRIAL"/>
    <property type="match status" value="1"/>
</dbReference>
<dbReference type="FunFam" id="3.40.605.10:FF:000005">
    <property type="entry name" value="Succinate-semialdehyde dehydrogenase I"/>
    <property type="match status" value="1"/>
</dbReference>
<dbReference type="InterPro" id="IPR016161">
    <property type="entry name" value="Ald_DH/histidinol_DH"/>
</dbReference>
<organism evidence="6 7">
    <name type="scientific">Photobacterium proteolyticum</name>
    <dbReference type="NCBI Taxonomy" id="1903952"/>
    <lineage>
        <taxon>Bacteria</taxon>
        <taxon>Pseudomonadati</taxon>
        <taxon>Pseudomonadota</taxon>
        <taxon>Gammaproteobacteria</taxon>
        <taxon>Vibrionales</taxon>
        <taxon>Vibrionaceae</taxon>
        <taxon>Photobacterium</taxon>
    </lineage>
</organism>
<dbReference type="Gene3D" id="3.40.309.10">
    <property type="entry name" value="Aldehyde Dehydrogenase, Chain A, domain 2"/>
    <property type="match status" value="1"/>
</dbReference>
<dbReference type="RefSeq" id="WP_075764486.1">
    <property type="nucleotide sequence ID" value="NZ_MJIL01000075.1"/>
</dbReference>
<keyword evidence="7" id="KW-1185">Reference proteome</keyword>
<dbReference type="AlphaFoldDB" id="A0A1Q9GLP6"/>
<evidence type="ECO:0000256" key="4">
    <source>
        <dbReference type="RuleBase" id="RU003345"/>
    </source>
</evidence>
<reference evidence="6 7" key="1">
    <citation type="submission" date="2016-09" db="EMBL/GenBank/DDBJ databases">
        <title>Photobacterium proteolyticum sp. nov. a protease producing bacterium isolated from ocean sediments of Laizhou Bay.</title>
        <authorList>
            <person name="Li Y."/>
        </authorList>
    </citation>
    <scope>NUCLEOTIDE SEQUENCE [LARGE SCALE GENOMIC DNA]</scope>
    <source>
        <strain evidence="6 7">13-12</strain>
    </source>
</reference>
<dbReference type="InterPro" id="IPR016162">
    <property type="entry name" value="Ald_DH_N"/>
</dbReference>
<accession>A0A1Q9GLP6</accession>
<dbReference type="PROSITE" id="PS00070">
    <property type="entry name" value="ALDEHYDE_DEHYDR_CYS"/>
    <property type="match status" value="1"/>
</dbReference>
<dbReference type="SUPFAM" id="SSF53720">
    <property type="entry name" value="ALDH-like"/>
    <property type="match status" value="1"/>
</dbReference>
<proteinExistence type="inferred from homology"/>
<evidence type="ECO:0000313" key="6">
    <source>
        <dbReference type="EMBL" id="OLQ75480.1"/>
    </source>
</evidence>
<dbReference type="Gene3D" id="3.40.605.10">
    <property type="entry name" value="Aldehyde Dehydrogenase, Chain A, domain 1"/>
    <property type="match status" value="1"/>
</dbReference>
<dbReference type="OrthoDB" id="9812625at2"/>
<evidence type="ECO:0000313" key="7">
    <source>
        <dbReference type="Proteomes" id="UP000186905"/>
    </source>
</evidence>
<comment type="caution">
    <text evidence="6">The sequence shown here is derived from an EMBL/GenBank/DDBJ whole genome shotgun (WGS) entry which is preliminary data.</text>
</comment>
<dbReference type="PROSITE" id="PS00687">
    <property type="entry name" value="ALDEHYDE_DEHYDR_GLU"/>
    <property type="match status" value="1"/>
</dbReference>
<evidence type="ECO:0000256" key="2">
    <source>
        <dbReference type="ARBA" id="ARBA00023002"/>
    </source>
</evidence>
<dbReference type="InterPro" id="IPR029510">
    <property type="entry name" value="Ald_DH_CS_GLU"/>
</dbReference>
<dbReference type="Pfam" id="PF00171">
    <property type="entry name" value="Aldedh"/>
    <property type="match status" value="1"/>
</dbReference>
<name>A0A1Q9GLP6_9GAMM</name>
<evidence type="ECO:0000256" key="3">
    <source>
        <dbReference type="PROSITE-ProRule" id="PRU10007"/>
    </source>
</evidence>
<dbReference type="FunFam" id="3.40.309.10:FF:000004">
    <property type="entry name" value="Succinate-semialdehyde dehydrogenase I"/>
    <property type="match status" value="1"/>
</dbReference>
<dbReference type="NCBIfam" id="TIGR01780">
    <property type="entry name" value="SSADH"/>
    <property type="match status" value="1"/>
</dbReference>
<feature type="domain" description="Aldehyde dehydrogenase" evidence="5">
    <location>
        <begin position="17"/>
        <end position="476"/>
    </location>
</feature>
<dbReference type="EMBL" id="MJIL01000075">
    <property type="protein sequence ID" value="OLQ75480.1"/>
    <property type="molecule type" value="Genomic_DNA"/>
</dbReference>
<dbReference type="InterPro" id="IPR015590">
    <property type="entry name" value="Aldehyde_DH_dom"/>
</dbReference>
<dbReference type="InterPro" id="IPR050740">
    <property type="entry name" value="Aldehyde_DH_Superfamily"/>
</dbReference>
<dbReference type="Proteomes" id="UP000186905">
    <property type="component" value="Unassembled WGS sequence"/>
</dbReference>